<reference evidence="9 10" key="1">
    <citation type="submission" date="2014-11" db="EMBL/GenBank/DDBJ databases">
        <title>Draft Genome Sequences of Paenibacillus polymyxa NRRL B-30509 and Paenibacillus terrae NRRL B-30644, Strains from a Poultry Environment that Produce Tridecaptin A and Paenicidins.</title>
        <authorList>
            <person name="van Belkum M.J."/>
            <person name="Lohans C.T."/>
            <person name="Vederas J.C."/>
        </authorList>
    </citation>
    <scope>NUCLEOTIDE SEQUENCE [LARGE SCALE GENOMIC DNA]</scope>
    <source>
        <strain evidence="9 10">NRRL B-30644</strain>
    </source>
</reference>
<gene>
    <name evidence="9" type="ORF">QD47_09325</name>
</gene>
<dbReference type="PANTHER" id="PTHR34581:SF2">
    <property type="entry name" value="PTS SYSTEM N,N'-DIACETYLCHITOBIOSE-SPECIFIC EIIB COMPONENT"/>
    <property type="match status" value="1"/>
</dbReference>
<feature type="modified residue" description="Phosphocysteine; by EIIA" evidence="7">
    <location>
        <position position="8"/>
    </location>
</feature>
<keyword evidence="3" id="KW-0762">Sugar transport</keyword>
<dbReference type="Proteomes" id="UP000032534">
    <property type="component" value="Unassembled WGS sequence"/>
</dbReference>
<dbReference type="PROSITE" id="PS51100">
    <property type="entry name" value="PTS_EIIB_TYPE_3"/>
    <property type="match status" value="1"/>
</dbReference>
<evidence type="ECO:0000256" key="6">
    <source>
        <dbReference type="ARBA" id="ARBA00022777"/>
    </source>
</evidence>
<keyword evidence="10" id="KW-1185">Reference proteome</keyword>
<dbReference type="AlphaFoldDB" id="A0A0D7X347"/>
<proteinExistence type="predicted"/>
<evidence type="ECO:0000313" key="10">
    <source>
        <dbReference type="Proteomes" id="UP000032534"/>
    </source>
</evidence>
<dbReference type="EMBL" id="JTHP01000014">
    <property type="protein sequence ID" value="KJD45840.1"/>
    <property type="molecule type" value="Genomic_DNA"/>
</dbReference>
<protein>
    <recommendedName>
        <fullName evidence="8">PTS EIIB type-3 domain-containing protein</fullName>
    </recommendedName>
</protein>
<keyword evidence="5" id="KW-0598">Phosphotransferase system</keyword>
<dbReference type="PANTHER" id="PTHR34581">
    <property type="entry name" value="PTS SYSTEM N,N'-DIACETYLCHITOBIOSE-SPECIFIC EIIB COMPONENT"/>
    <property type="match status" value="1"/>
</dbReference>
<evidence type="ECO:0000313" key="9">
    <source>
        <dbReference type="EMBL" id="KJD45840.1"/>
    </source>
</evidence>
<evidence type="ECO:0000256" key="3">
    <source>
        <dbReference type="ARBA" id="ARBA00022597"/>
    </source>
</evidence>
<dbReference type="InterPro" id="IPR003501">
    <property type="entry name" value="PTS_EIIB_2/3"/>
</dbReference>
<keyword evidence="1" id="KW-0813">Transport</keyword>
<dbReference type="InterPro" id="IPR013012">
    <property type="entry name" value="PTS_EIIB_3"/>
</dbReference>
<evidence type="ECO:0000256" key="4">
    <source>
        <dbReference type="ARBA" id="ARBA00022679"/>
    </source>
</evidence>
<evidence type="ECO:0000259" key="8">
    <source>
        <dbReference type="PROSITE" id="PS51100"/>
    </source>
</evidence>
<feature type="domain" description="PTS EIIB type-3" evidence="8">
    <location>
        <begin position="1"/>
        <end position="100"/>
    </location>
</feature>
<dbReference type="PATRIC" id="fig|159743.3.peg.2068"/>
<dbReference type="GO" id="GO:0009401">
    <property type="term" value="P:phosphoenolpyruvate-dependent sugar phosphotransferase system"/>
    <property type="evidence" value="ECO:0007669"/>
    <property type="project" value="UniProtKB-KW"/>
</dbReference>
<sequence>MKKIVLLCAAGMSTSILVNKMRESAKAEGFDVEINAYPIANAQNDCQDADAVLLGPQVRFQEKSIKQMLPDKPVESIDMQSYGLMDGTKVLAQAKRMMGE</sequence>
<organism evidence="9 10">
    <name type="scientific">Paenibacillus terrae</name>
    <dbReference type="NCBI Taxonomy" id="159743"/>
    <lineage>
        <taxon>Bacteria</taxon>
        <taxon>Bacillati</taxon>
        <taxon>Bacillota</taxon>
        <taxon>Bacilli</taxon>
        <taxon>Bacillales</taxon>
        <taxon>Paenibacillaceae</taxon>
        <taxon>Paenibacillus</taxon>
    </lineage>
</organism>
<dbReference type="InterPro" id="IPR036095">
    <property type="entry name" value="PTS_EIIB-like_sf"/>
</dbReference>
<keyword evidence="4" id="KW-0808">Transferase</keyword>
<dbReference type="InterPro" id="IPR051819">
    <property type="entry name" value="PTS_sugar-specific_EIIB"/>
</dbReference>
<evidence type="ECO:0000256" key="7">
    <source>
        <dbReference type="PROSITE-ProRule" id="PRU00423"/>
    </source>
</evidence>
<dbReference type="CDD" id="cd05564">
    <property type="entry name" value="PTS_IIB_chitobiose_lichenan"/>
    <property type="match status" value="1"/>
</dbReference>
<evidence type="ECO:0000256" key="5">
    <source>
        <dbReference type="ARBA" id="ARBA00022683"/>
    </source>
</evidence>
<dbReference type="Pfam" id="PF02302">
    <property type="entry name" value="PTS_IIB"/>
    <property type="match status" value="1"/>
</dbReference>
<keyword evidence="6" id="KW-0418">Kinase</keyword>
<accession>A0A0D7X347</accession>
<keyword evidence="2" id="KW-0597">Phosphoprotein</keyword>
<dbReference type="OrthoDB" id="9808134at2"/>
<dbReference type="SUPFAM" id="SSF52794">
    <property type="entry name" value="PTS system IIB component-like"/>
    <property type="match status" value="1"/>
</dbReference>
<evidence type="ECO:0000256" key="1">
    <source>
        <dbReference type="ARBA" id="ARBA00022448"/>
    </source>
</evidence>
<name>A0A0D7X347_9BACL</name>
<dbReference type="Gene3D" id="3.40.50.2300">
    <property type="match status" value="1"/>
</dbReference>
<dbReference type="GO" id="GO:0016301">
    <property type="term" value="F:kinase activity"/>
    <property type="evidence" value="ECO:0007669"/>
    <property type="project" value="UniProtKB-KW"/>
</dbReference>
<comment type="caution">
    <text evidence="9">The sequence shown here is derived from an EMBL/GenBank/DDBJ whole genome shotgun (WGS) entry which is preliminary data.</text>
</comment>
<evidence type="ECO:0000256" key="2">
    <source>
        <dbReference type="ARBA" id="ARBA00022553"/>
    </source>
</evidence>
<dbReference type="RefSeq" id="WP_044645872.1">
    <property type="nucleotide sequence ID" value="NZ_JTHP01000014.1"/>
</dbReference>
<dbReference type="GO" id="GO:0008982">
    <property type="term" value="F:protein-N(PI)-phosphohistidine-sugar phosphotransferase activity"/>
    <property type="evidence" value="ECO:0007669"/>
    <property type="project" value="InterPro"/>
</dbReference>